<evidence type="ECO:0000256" key="1">
    <source>
        <dbReference type="ARBA" id="ARBA00004496"/>
    </source>
</evidence>
<dbReference type="InterPro" id="IPR041667">
    <property type="entry name" value="Cupin_8"/>
</dbReference>
<reference evidence="6" key="4">
    <citation type="submission" date="2025-08" db="UniProtKB">
        <authorList>
            <consortium name="Ensembl"/>
        </authorList>
    </citation>
    <scope>IDENTIFICATION</scope>
</reference>
<dbReference type="InParanoid" id="A0A4W3JSF5"/>
<evidence type="ECO:0000259" key="5">
    <source>
        <dbReference type="PROSITE" id="PS51184"/>
    </source>
</evidence>
<evidence type="ECO:0000256" key="4">
    <source>
        <dbReference type="SAM" id="MobiDB-lite"/>
    </source>
</evidence>
<dbReference type="Proteomes" id="UP000314986">
    <property type="component" value="Unassembled WGS sequence"/>
</dbReference>
<dbReference type="GO" id="GO:0005737">
    <property type="term" value="C:cytoplasm"/>
    <property type="evidence" value="ECO:0007669"/>
    <property type="project" value="UniProtKB-SubCell"/>
</dbReference>
<evidence type="ECO:0000256" key="3">
    <source>
        <dbReference type="ARBA" id="ARBA00037342"/>
    </source>
</evidence>
<comment type="function">
    <text evidence="3">May play a role in cellular stress response.</text>
</comment>
<dbReference type="SUPFAM" id="SSF51197">
    <property type="entry name" value="Clavaminate synthase-like"/>
    <property type="match status" value="1"/>
</dbReference>
<feature type="domain" description="JmjC" evidence="5">
    <location>
        <begin position="134"/>
        <end position="298"/>
    </location>
</feature>
<dbReference type="STRING" id="7868.ENSCMIP00000041043"/>
<comment type="subcellular location">
    <subcellularLocation>
        <location evidence="1">Cytoplasm</location>
    </subcellularLocation>
</comment>
<dbReference type="GeneTree" id="ENSGT00940000159893"/>
<evidence type="ECO:0000256" key="2">
    <source>
        <dbReference type="ARBA" id="ARBA00022490"/>
    </source>
</evidence>
<reference evidence="7" key="3">
    <citation type="journal article" date="2014" name="Nature">
        <title>Elephant shark genome provides unique insights into gnathostome evolution.</title>
        <authorList>
            <consortium name="International Elephant Shark Genome Sequencing Consortium"/>
            <person name="Venkatesh B."/>
            <person name="Lee A.P."/>
            <person name="Ravi V."/>
            <person name="Maurya A.K."/>
            <person name="Lian M.M."/>
            <person name="Swann J.B."/>
            <person name="Ohta Y."/>
            <person name="Flajnik M.F."/>
            <person name="Sutoh Y."/>
            <person name="Kasahara M."/>
            <person name="Hoon S."/>
            <person name="Gangu V."/>
            <person name="Roy S.W."/>
            <person name="Irimia M."/>
            <person name="Korzh V."/>
            <person name="Kondrychyn I."/>
            <person name="Lim Z.W."/>
            <person name="Tay B.H."/>
            <person name="Tohari S."/>
            <person name="Kong K.W."/>
            <person name="Ho S."/>
            <person name="Lorente-Galdos B."/>
            <person name="Quilez J."/>
            <person name="Marques-Bonet T."/>
            <person name="Raney B.J."/>
            <person name="Ingham P.W."/>
            <person name="Tay A."/>
            <person name="Hillier L.W."/>
            <person name="Minx P."/>
            <person name="Boehm T."/>
            <person name="Wilson R.K."/>
            <person name="Brenner S."/>
            <person name="Warren W.C."/>
        </authorList>
    </citation>
    <scope>NUCLEOTIDE SEQUENCE [LARGE SCALE GENOMIC DNA]</scope>
</reference>
<keyword evidence="2" id="KW-0963">Cytoplasm</keyword>
<dbReference type="OMA" id="QRMMSKS"/>
<dbReference type="PROSITE" id="PS51184">
    <property type="entry name" value="JMJC"/>
    <property type="match status" value="1"/>
</dbReference>
<dbReference type="Ensembl" id="ENSCMIT00000041623.1">
    <property type="protein sequence ID" value="ENSCMIP00000041043.1"/>
    <property type="gene ID" value="ENSCMIG00000017095.1"/>
</dbReference>
<dbReference type="InterPro" id="IPR003347">
    <property type="entry name" value="JmjC_dom"/>
</dbReference>
<evidence type="ECO:0000313" key="7">
    <source>
        <dbReference type="Proteomes" id="UP000314986"/>
    </source>
</evidence>
<keyword evidence="7" id="KW-1185">Reference proteome</keyword>
<reference evidence="7" key="2">
    <citation type="journal article" date="2007" name="PLoS Biol.">
        <title>Survey sequencing and comparative analysis of the elephant shark (Callorhinchus milii) genome.</title>
        <authorList>
            <person name="Venkatesh B."/>
            <person name="Kirkness E.F."/>
            <person name="Loh Y.H."/>
            <person name="Halpern A.L."/>
            <person name="Lee A.P."/>
            <person name="Johnson J."/>
            <person name="Dandona N."/>
            <person name="Viswanathan L.D."/>
            <person name="Tay A."/>
            <person name="Venter J.C."/>
            <person name="Strausberg R.L."/>
            <person name="Brenner S."/>
        </authorList>
    </citation>
    <scope>NUCLEOTIDE SEQUENCE [LARGE SCALE GENOMIC DNA]</scope>
</reference>
<dbReference type="Pfam" id="PF13621">
    <property type="entry name" value="Cupin_8"/>
    <property type="match status" value="1"/>
</dbReference>
<dbReference type="AlphaFoldDB" id="A0A4W3JSF5"/>
<dbReference type="FunFam" id="2.60.120.650:FF:000018">
    <property type="entry name" value="HSPB1-associated protein 1 homolog"/>
    <property type="match status" value="1"/>
</dbReference>
<name>A0A4W3JSF5_CALMI</name>
<sequence>MRILKSKVRTSQNASRNIIILPFNTALFTSSRNTKPFKPEEARNIVESLQKPAVFCNMVSDWPARQWDVQRLSEILDGKPIEFRIGRRKLNKVPQFETQCEYVKATLEEFLVWVHGGSNVLPEQFSNFPRAQYWAYADYKYIARLLEDKAELFQDLMWSDFGFPGRDGRDSTLWIGSEGASTPCHLDCYGCNLVLQVQGRKRWHLFPPEDTSFLYPTRIPYEESSVFSKVNVVNPDVKMFPQFGRAKPHIVTLHPGQVLFVPRHWWHYVESLDPISVSMNSWIELAEDDEARVSEALTRTAVYALKSAENLADAGSWLNPTEVNIMSHETNLRYLNLAVQACNSKRSSSNSPKKRKRESSKVFPASERDPVGDESAIPFGPHLLPVGTAHAGSGGSGCVSCDSEQCEGPLDGDDVELTHCRGRTGLNGGSEDGLTTDDLLECLVHPDVIRLATRILLDRQSSR</sequence>
<protein>
    <submittedName>
        <fullName evidence="6">Hspb associated protein 1</fullName>
    </submittedName>
</protein>
<dbReference type="PANTHER" id="PTHR12461">
    <property type="entry name" value="HYPOXIA-INDUCIBLE FACTOR 1 ALPHA INHIBITOR-RELATED"/>
    <property type="match status" value="1"/>
</dbReference>
<evidence type="ECO:0000313" key="6">
    <source>
        <dbReference type="Ensembl" id="ENSCMIP00000041043.1"/>
    </source>
</evidence>
<feature type="region of interest" description="Disordered" evidence="4">
    <location>
        <begin position="345"/>
        <end position="379"/>
    </location>
</feature>
<reference evidence="7" key="1">
    <citation type="journal article" date="2006" name="Science">
        <title>Ancient noncoding elements conserved in the human genome.</title>
        <authorList>
            <person name="Venkatesh B."/>
            <person name="Kirkness E.F."/>
            <person name="Loh Y.H."/>
            <person name="Halpern A.L."/>
            <person name="Lee A.P."/>
            <person name="Johnson J."/>
            <person name="Dandona N."/>
            <person name="Viswanathan L.D."/>
            <person name="Tay A."/>
            <person name="Venter J.C."/>
            <person name="Strausberg R.L."/>
            <person name="Brenner S."/>
        </authorList>
    </citation>
    <scope>NUCLEOTIDE SEQUENCE [LARGE SCALE GENOMIC DNA]</scope>
</reference>
<dbReference type="SMART" id="SM00558">
    <property type="entry name" value="JmjC"/>
    <property type="match status" value="1"/>
</dbReference>
<proteinExistence type="predicted"/>
<dbReference type="PANTHER" id="PTHR12461:SF43">
    <property type="entry name" value="HSPB1-ASSOCIATED PROTEIN 1"/>
    <property type="match status" value="1"/>
</dbReference>
<dbReference type="Gene3D" id="2.60.120.650">
    <property type="entry name" value="Cupin"/>
    <property type="match status" value="1"/>
</dbReference>
<reference evidence="6" key="5">
    <citation type="submission" date="2025-09" db="UniProtKB">
        <authorList>
            <consortium name="Ensembl"/>
        </authorList>
    </citation>
    <scope>IDENTIFICATION</scope>
</reference>
<organism evidence="6 7">
    <name type="scientific">Callorhinchus milii</name>
    <name type="common">Ghost shark</name>
    <dbReference type="NCBI Taxonomy" id="7868"/>
    <lineage>
        <taxon>Eukaryota</taxon>
        <taxon>Metazoa</taxon>
        <taxon>Chordata</taxon>
        <taxon>Craniata</taxon>
        <taxon>Vertebrata</taxon>
        <taxon>Chondrichthyes</taxon>
        <taxon>Holocephali</taxon>
        <taxon>Chimaeriformes</taxon>
        <taxon>Callorhinchidae</taxon>
        <taxon>Callorhinchus</taxon>
    </lineage>
</organism>
<accession>A0A4W3JSF5</accession>